<keyword evidence="11 14" id="KW-0255">Endonuclease</keyword>
<dbReference type="Gene3D" id="3.30.420.10">
    <property type="entry name" value="Ribonuclease H-like superfamily/Ribonuclease H"/>
    <property type="match status" value="1"/>
</dbReference>
<keyword evidence="18" id="KW-1185">Reference proteome</keyword>
<evidence type="ECO:0000259" key="16">
    <source>
        <dbReference type="Pfam" id="PF01351"/>
    </source>
</evidence>
<dbReference type="EMBL" id="CP081869">
    <property type="protein sequence ID" value="QZN98608.1"/>
    <property type="molecule type" value="Genomic_DNA"/>
</dbReference>
<dbReference type="CDD" id="cd07182">
    <property type="entry name" value="RNase_HII_bacteria_HII_like"/>
    <property type="match status" value="1"/>
</dbReference>
<dbReference type="EC" id="3.1.26.4" evidence="6 14"/>
<dbReference type="InterPro" id="IPR022898">
    <property type="entry name" value="RNase_HII"/>
</dbReference>
<evidence type="ECO:0000256" key="8">
    <source>
        <dbReference type="ARBA" id="ARBA00022490"/>
    </source>
</evidence>
<evidence type="ECO:0000256" key="14">
    <source>
        <dbReference type="HAMAP-Rule" id="MF_00052"/>
    </source>
</evidence>
<evidence type="ECO:0000256" key="6">
    <source>
        <dbReference type="ARBA" id="ARBA00012180"/>
    </source>
</evidence>
<evidence type="ECO:0000256" key="10">
    <source>
        <dbReference type="ARBA" id="ARBA00022723"/>
    </source>
</evidence>
<dbReference type="GO" id="GO:0003723">
    <property type="term" value="F:RNA binding"/>
    <property type="evidence" value="ECO:0007669"/>
    <property type="project" value="InterPro"/>
</dbReference>
<accession>A0A9E6ULX4</accession>
<dbReference type="InterPro" id="IPR024567">
    <property type="entry name" value="RNase_HII/HIII_dom"/>
</dbReference>
<dbReference type="InterPro" id="IPR012337">
    <property type="entry name" value="RNaseH-like_sf"/>
</dbReference>
<keyword evidence="10 14" id="KW-0479">Metal-binding</keyword>
<evidence type="ECO:0000313" key="18">
    <source>
        <dbReference type="Proteomes" id="UP000825701"/>
    </source>
</evidence>
<dbReference type="AlphaFoldDB" id="A0A9E6ULX4"/>
<dbReference type="SUPFAM" id="SSF53098">
    <property type="entry name" value="Ribonuclease H-like"/>
    <property type="match status" value="1"/>
</dbReference>
<dbReference type="PANTHER" id="PTHR10954">
    <property type="entry name" value="RIBONUCLEASE H2 SUBUNIT A"/>
    <property type="match status" value="1"/>
</dbReference>
<evidence type="ECO:0000256" key="4">
    <source>
        <dbReference type="ARBA" id="ARBA00004496"/>
    </source>
</evidence>
<feature type="domain" description="RNase H type-2" evidence="16">
    <location>
        <begin position="38"/>
        <end position="212"/>
    </location>
</feature>
<dbReference type="RefSeq" id="WP_261401545.1">
    <property type="nucleotide sequence ID" value="NZ_CP081869.1"/>
</dbReference>
<keyword evidence="13 14" id="KW-0464">Manganese</keyword>
<dbReference type="InterPro" id="IPR001352">
    <property type="entry name" value="RNase_HII/HIII"/>
</dbReference>
<comment type="subcellular location">
    <subcellularLocation>
        <location evidence="4 14">Cytoplasm</location>
    </subcellularLocation>
</comment>
<comment type="catalytic activity">
    <reaction evidence="1 14 15">
        <text>Endonucleolytic cleavage to 5'-phosphomonoester.</text>
        <dbReference type="EC" id="3.1.26.4"/>
    </reaction>
</comment>
<dbReference type="GO" id="GO:0030145">
    <property type="term" value="F:manganese ion binding"/>
    <property type="evidence" value="ECO:0007669"/>
    <property type="project" value="UniProtKB-UniRule"/>
</dbReference>
<dbReference type="HAMAP" id="MF_00052_B">
    <property type="entry name" value="RNase_HII_B"/>
    <property type="match status" value="1"/>
</dbReference>
<feature type="binding site" evidence="14">
    <location>
        <position position="41"/>
    </location>
    <ligand>
        <name>a divalent metal cation</name>
        <dbReference type="ChEBI" id="CHEBI:60240"/>
    </ligand>
</feature>
<keyword evidence="8 14" id="KW-0963">Cytoplasm</keyword>
<evidence type="ECO:0000256" key="7">
    <source>
        <dbReference type="ARBA" id="ARBA00019179"/>
    </source>
</evidence>
<keyword evidence="9 14" id="KW-0540">Nuclease</keyword>
<evidence type="ECO:0000256" key="3">
    <source>
        <dbReference type="ARBA" id="ARBA00004065"/>
    </source>
</evidence>
<evidence type="ECO:0000256" key="2">
    <source>
        <dbReference type="ARBA" id="ARBA00001946"/>
    </source>
</evidence>
<evidence type="ECO:0000256" key="12">
    <source>
        <dbReference type="ARBA" id="ARBA00022801"/>
    </source>
</evidence>
<dbReference type="Pfam" id="PF01351">
    <property type="entry name" value="RNase_HII"/>
    <property type="match status" value="1"/>
</dbReference>
<comment type="similarity">
    <text evidence="5 14 15">Belongs to the RNase HII family.</text>
</comment>
<dbReference type="GO" id="GO:0032299">
    <property type="term" value="C:ribonuclease H2 complex"/>
    <property type="evidence" value="ECO:0007669"/>
    <property type="project" value="TreeGrafter"/>
</dbReference>
<comment type="function">
    <text evidence="3 14 15">Endonuclease that specifically degrades the RNA of RNA-DNA hybrids.</text>
</comment>
<evidence type="ECO:0000256" key="5">
    <source>
        <dbReference type="ARBA" id="ARBA00007383"/>
    </source>
</evidence>
<dbReference type="GO" id="GO:0005737">
    <property type="term" value="C:cytoplasm"/>
    <property type="evidence" value="ECO:0007669"/>
    <property type="project" value="UniProtKB-SubCell"/>
</dbReference>
<feature type="binding site" evidence="14">
    <location>
        <position position="42"/>
    </location>
    <ligand>
        <name>a divalent metal cation</name>
        <dbReference type="ChEBI" id="CHEBI:60240"/>
    </ligand>
</feature>
<comment type="cofactor">
    <cofactor evidence="2">
        <name>Mg(2+)</name>
        <dbReference type="ChEBI" id="CHEBI:18420"/>
    </cofactor>
</comment>
<evidence type="ECO:0000256" key="13">
    <source>
        <dbReference type="ARBA" id="ARBA00023211"/>
    </source>
</evidence>
<dbReference type="PANTHER" id="PTHR10954:SF18">
    <property type="entry name" value="RIBONUCLEASE HII"/>
    <property type="match status" value="1"/>
</dbReference>
<dbReference type="InterPro" id="IPR036397">
    <property type="entry name" value="RNaseH_sf"/>
</dbReference>
<dbReference type="Proteomes" id="UP000825701">
    <property type="component" value="Chromosome"/>
</dbReference>
<protein>
    <recommendedName>
        <fullName evidence="7 14">Ribonuclease HII</fullName>
        <shortName evidence="14">RNase HII</shortName>
        <ecNumber evidence="6 14">3.1.26.4</ecNumber>
    </recommendedName>
</protein>
<comment type="cofactor">
    <cofactor evidence="14">
        <name>Mn(2+)</name>
        <dbReference type="ChEBI" id="CHEBI:29035"/>
    </cofactor>
    <cofactor evidence="14">
        <name>Mg(2+)</name>
        <dbReference type="ChEBI" id="CHEBI:18420"/>
    </cofactor>
    <text evidence="14">Manganese or magnesium. Binds 1 divalent metal ion per monomer in the absence of substrate. May bind a second metal ion after substrate binding.</text>
</comment>
<dbReference type="GO" id="GO:0006298">
    <property type="term" value="P:mismatch repair"/>
    <property type="evidence" value="ECO:0007669"/>
    <property type="project" value="TreeGrafter"/>
</dbReference>
<proteinExistence type="inferred from homology"/>
<name>A0A9E6ULX4_9HYPH</name>
<evidence type="ECO:0000256" key="11">
    <source>
        <dbReference type="ARBA" id="ARBA00022759"/>
    </source>
</evidence>
<feature type="binding site" evidence="14">
    <location>
        <position position="132"/>
    </location>
    <ligand>
        <name>a divalent metal cation</name>
        <dbReference type="ChEBI" id="CHEBI:60240"/>
    </ligand>
</feature>
<gene>
    <name evidence="14" type="primary">rnhB</name>
    <name evidence="17" type="ORF">K6K41_16410</name>
</gene>
<evidence type="ECO:0000313" key="17">
    <source>
        <dbReference type="EMBL" id="QZN98608.1"/>
    </source>
</evidence>
<evidence type="ECO:0000256" key="15">
    <source>
        <dbReference type="RuleBase" id="RU003515"/>
    </source>
</evidence>
<evidence type="ECO:0000256" key="1">
    <source>
        <dbReference type="ARBA" id="ARBA00000077"/>
    </source>
</evidence>
<reference evidence="17" key="1">
    <citation type="submission" date="2021-08" db="EMBL/GenBank/DDBJ databases">
        <authorList>
            <person name="Zhang H."/>
            <person name="Xu M."/>
            <person name="Yu Z."/>
            <person name="Yang L."/>
            <person name="Cai Y."/>
        </authorList>
    </citation>
    <scope>NUCLEOTIDE SEQUENCE</scope>
    <source>
        <strain evidence="17">CHL1</strain>
    </source>
</reference>
<evidence type="ECO:0000256" key="9">
    <source>
        <dbReference type="ARBA" id="ARBA00022722"/>
    </source>
</evidence>
<sequence>MENVAKISRPKTRAAAPRVAATFAREAAAIAAGARLVAGVDEAGRGPLAGPVVAAAVVLEPTRIPAGLADSKALTRERREALFPEIMASASVSFVAASTVTIERLNIRGATLWAMARALSGLNVPPDLALIDGNVAPPGLACRAEAVVAGDASVQSIAAASIVAKVMRDRIMARVAEEFPLYGFERHMGYGVPEHLAALRRHGPCPHHRRGFAPIAALIAAA</sequence>
<keyword evidence="12 14" id="KW-0378">Hydrolase</keyword>
<dbReference type="GO" id="GO:0004523">
    <property type="term" value="F:RNA-DNA hybrid ribonuclease activity"/>
    <property type="evidence" value="ECO:0007669"/>
    <property type="project" value="UniProtKB-UniRule"/>
</dbReference>
<dbReference type="KEGG" id="cmet:K6K41_16410"/>
<dbReference type="GO" id="GO:0043137">
    <property type="term" value="P:DNA replication, removal of RNA primer"/>
    <property type="evidence" value="ECO:0007669"/>
    <property type="project" value="TreeGrafter"/>
</dbReference>
<organism evidence="17 18">
    <name type="scientific">Chenggangzhangella methanolivorans</name>
    <dbReference type="NCBI Taxonomy" id="1437009"/>
    <lineage>
        <taxon>Bacteria</taxon>
        <taxon>Pseudomonadati</taxon>
        <taxon>Pseudomonadota</taxon>
        <taxon>Alphaproteobacteria</taxon>
        <taxon>Hyphomicrobiales</taxon>
        <taxon>Methylopilaceae</taxon>
        <taxon>Chenggangzhangella</taxon>
    </lineage>
</organism>
<dbReference type="NCBIfam" id="NF000595">
    <property type="entry name" value="PRK00015.1-3"/>
    <property type="match status" value="1"/>
</dbReference>